<dbReference type="AlphaFoldDB" id="A0A645F6T8"/>
<evidence type="ECO:0000313" key="1">
    <source>
        <dbReference type="EMBL" id="MPN09366.1"/>
    </source>
</evidence>
<gene>
    <name evidence="1" type="ORF">SDC9_156655</name>
</gene>
<protein>
    <submittedName>
        <fullName evidence="1">Uncharacterized protein</fullName>
    </submittedName>
</protein>
<comment type="caution">
    <text evidence="1">The sequence shown here is derived from an EMBL/GenBank/DDBJ whole genome shotgun (WGS) entry which is preliminary data.</text>
</comment>
<proteinExistence type="predicted"/>
<name>A0A645F6T8_9ZZZZ</name>
<accession>A0A645F6T8</accession>
<organism evidence="1">
    <name type="scientific">bioreactor metagenome</name>
    <dbReference type="NCBI Taxonomy" id="1076179"/>
    <lineage>
        <taxon>unclassified sequences</taxon>
        <taxon>metagenomes</taxon>
        <taxon>ecological metagenomes</taxon>
    </lineage>
</organism>
<reference evidence="1" key="1">
    <citation type="submission" date="2019-08" db="EMBL/GenBank/DDBJ databases">
        <authorList>
            <person name="Kucharzyk K."/>
            <person name="Murdoch R.W."/>
            <person name="Higgins S."/>
            <person name="Loffler F."/>
        </authorList>
    </citation>
    <scope>NUCLEOTIDE SEQUENCE</scope>
</reference>
<dbReference type="EMBL" id="VSSQ01055463">
    <property type="protein sequence ID" value="MPN09366.1"/>
    <property type="molecule type" value="Genomic_DNA"/>
</dbReference>
<sequence>MLVRFDFQFTKGTLMKPIHFIAAILLGLSGLTFAAGGHEHGHEHKPLHGGIVAEVKDMDYELVAKPEQIQLFLRNHGKAVDVSQASARVTLLSGADKQEVELKPNGDRLEANGSFKTAAGAKILVTVTFASRKISTARFTLK</sequence>